<comment type="caution">
    <text evidence="4">The sequence shown here is derived from an EMBL/GenBank/DDBJ whole genome shotgun (WGS) entry which is preliminary data.</text>
</comment>
<dbReference type="Gene3D" id="3.90.550.10">
    <property type="entry name" value="Spore Coat Polysaccharide Biosynthesis Protein SpsA, Chain A"/>
    <property type="match status" value="1"/>
</dbReference>
<sequence length="264" mass="30738">MKKQTNISLIIATYNWPEALELCLMSISKQSVLPSEIIIADDGSDERTARVVRAFSEKAIFPIYHEWHEDKGFRKTIILNKAIQRASSAYIVQIDGDIIASPHFLEDHIRAAETGCFIRGTRTNLNKQETELLLTNKKLSWINRIKLVFQQPANALRLPPFLSQFTTRKEHSGRKVKGCNMSFWKQDLMDINGYDNQLQGWGHEDEELSWRLVNLGREKKIIKFSAVTYHLYHRLLSRQDEPHHRAVMEQIIKEKRIRTDNGIE</sequence>
<dbReference type="GO" id="GO:0016740">
    <property type="term" value="F:transferase activity"/>
    <property type="evidence" value="ECO:0007669"/>
    <property type="project" value="UniProtKB-KW"/>
</dbReference>
<evidence type="ECO:0000259" key="2">
    <source>
        <dbReference type="Pfam" id="PF00535"/>
    </source>
</evidence>
<dbReference type="Pfam" id="PF00535">
    <property type="entry name" value="Glycos_transf_2"/>
    <property type="match status" value="1"/>
</dbReference>
<dbReference type="InterPro" id="IPR027791">
    <property type="entry name" value="Galactosyl_T_C"/>
</dbReference>
<dbReference type="Pfam" id="PF02709">
    <property type="entry name" value="Glyco_transf_7C"/>
    <property type="match status" value="1"/>
</dbReference>
<dbReference type="InterPro" id="IPR050834">
    <property type="entry name" value="Glycosyltransf_2"/>
</dbReference>
<evidence type="ECO:0000259" key="3">
    <source>
        <dbReference type="Pfam" id="PF02709"/>
    </source>
</evidence>
<dbReference type="InterPro" id="IPR029044">
    <property type="entry name" value="Nucleotide-diphossugar_trans"/>
</dbReference>
<proteinExistence type="predicted"/>
<keyword evidence="1 4" id="KW-0808">Transferase</keyword>
<evidence type="ECO:0000313" key="4">
    <source>
        <dbReference type="EMBL" id="EJX02675.1"/>
    </source>
</evidence>
<dbReference type="SUPFAM" id="SSF53448">
    <property type="entry name" value="Nucleotide-diphospho-sugar transferases"/>
    <property type="match status" value="1"/>
</dbReference>
<feature type="domain" description="Galactosyltransferase C-terminal" evidence="3">
    <location>
        <begin position="172"/>
        <end position="233"/>
    </location>
</feature>
<accession>J9GRD1</accession>
<evidence type="ECO:0000256" key="1">
    <source>
        <dbReference type="ARBA" id="ARBA00022679"/>
    </source>
</evidence>
<dbReference type="InterPro" id="IPR001173">
    <property type="entry name" value="Glyco_trans_2-like"/>
</dbReference>
<dbReference type="PANTHER" id="PTHR43685">
    <property type="entry name" value="GLYCOSYLTRANSFERASE"/>
    <property type="match status" value="1"/>
</dbReference>
<dbReference type="EMBL" id="AMCI01002444">
    <property type="protein sequence ID" value="EJX02675.1"/>
    <property type="molecule type" value="Genomic_DNA"/>
</dbReference>
<reference evidence="4" key="1">
    <citation type="journal article" date="2012" name="PLoS ONE">
        <title>Gene sets for utilization of primary and secondary nutrition supplies in the distal gut of endangered iberian lynx.</title>
        <authorList>
            <person name="Alcaide M."/>
            <person name="Messina E."/>
            <person name="Richter M."/>
            <person name="Bargiela R."/>
            <person name="Peplies J."/>
            <person name="Huws S.A."/>
            <person name="Newbold C.J."/>
            <person name="Golyshin P.N."/>
            <person name="Simon M.A."/>
            <person name="Lopez G."/>
            <person name="Yakimov M.M."/>
            <person name="Ferrer M."/>
        </authorList>
    </citation>
    <scope>NUCLEOTIDE SEQUENCE</scope>
</reference>
<dbReference type="AlphaFoldDB" id="J9GRD1"/>
<feature type="domain" description="Glycosyltransferase 2-like" evidence="2">
    <location>
        <begin position="8"/>
        <end position="116"/>
    </location>
</feature>
<gene>
    <name evidence="4" type="ORF">EVA_09214</name>
</gene>
<protein>
    <submittedName>
        <fullName evidence="4">Lipooligosaccharide biosynthesis glycosyltransferase</fullName>
    </submittedName>
</protein>
<organism evidence="4">
    <name type="scientific">gut metagenome</name>
    <dbReference type="NCBI Taxonomy" id="749906"/>
    <lineage>
        <taxon>unclassified sequences</taxon>
        <taxon>metagenomes</taxon>
        <taxon>organismal metagenomes</taxon>
    </lineage>
</organism>
<name>J9GRD1_9ZZZZ</name>
<dbReference type="PANTHER" id="PTHR43685:SF3">
    <property type="entry name" value="SLR2126 PROTEIN"/>
    <property type="match status" value="1"/>
</dbReference>
<dbReference type="CDD" id="cd06420">
    <property type="entry name" value="GT2_Chondriotin_Pol_N"/>
    <property type="match status" value="1"/>
</dbReference>